<organism evidence="1 2">
    <name type="scientific">Blumeria graminis f. sp. triticale</name>
    <dbReference type="NCBI Taxonomy" id="1689686"/>
    <lineage>
        <taxon>Eukaryota</taxon>
        <taxon>Fungi</taxon>
        <taxon>Dikarya</taxon>
        <taxon>Ascomycota</taxon>
        <taxon>Pezizomycotina</taxon>
        <taxon>Leotiomycetes</taxon>
        <taxon>Erysiphales</taxon>
        <taxon>Erysiphaceae</taxon>
        <taxon>Blumeria</taxon>
    </lineage>
</organism>
<gene>
    <name evidence="1" type="ORF">BGTH12_LOCUS7101</name>
</gene>
<protein>
    <submittedName>
        <fullName evidence="1">BgTH12-01230</fullName>
    </submittedName>
</protein>
<evidence type="ECO:0000313" key="2">
    <source>
        <dbReference type="Proteomes" id="UP000683417"/>
    </source>
</evidence>
<dbReference type="AlphaFoldDB" id="A0A9W4D7L7"/>
<dbReference type="EMBL" id="CAJHIT010000009">
    <property type="protein sequence ID" value="CAD6505743.1"/>
    <property type="molecule type" value="Genomic_DNA"/>
</dbReference>
<sequence>QIHTLRDINSHSFALKLVQHNEIDILLVQEPWNLRDLATRQSISHPNFMCFSSLSERHSRPRALIYVRKSHELDPCQTAVDITFNCVQIAVEGGRGSKIIIWSIYSPLANCTGAGDGLNLV</sequence>
<proteinExistence type="predicted"/>
<dbReference type="Proteomes" id="UP000683417">
    <property type="component" value="Unassembled WGS sequence"/>
</dbReference>
<accession>A0A9W4D7L7</accession>
<name>A0A9W4D7L7_BLUGR</name>
<evidence type="ECO:0000313" key="1">
    <source>
        <dbReference type="EMBL" id="CAD6505743.1"/>
    </source>
</evidence>
<comment type="caution">
    <text evidence="1">The sequence shown here is derived from an EMBL/GenBank/DDBJ whole genome shotgun (WGS) entry which is preliminary data.</text>
</comment>
<reference evidence="1" key="1">
    <citation type="submission" date="2020-10" db="EMBL/GenBank/DDBJ databases">
        <authorList>
            <person name="Muller C M."/>
        </authorList>
    </citation>
    <scope>NUCLEOTIDE SEQUENCE</scope>
    <source>
        <strain evidence="1">THUN-12</strain>
    </source>
</reference>
<feature type="non-terminal residue" evidence="1">
    <location>
        <position position="1"/>
    </location>
</feature>